<dbReference type="OrthoDB" id="1114906at2"/>
<protein>
    <recommendedName>
        <fullName evidence="2">DUF6268 domain-containing protein</fullName>
    </recommendedName>
</protein>
<dbReference type="InterPro" id="IPR046235">
    <property type="entry name" value="DUF6268"/>
</dbReference>
<accession>A0A5S3N159</accession>
<comment type="caution">
    <text evidence="3">The sequence shown here is derived from an EMBL/GenBank/DDBJ whole genome shotgun (WGS) entry which is preliminary data.</text>
</comment>
<feature type="signal peptide" evidence="1">
    <location>
        <begin position="1"/>
        <end position="18"/>
    </location>
</feature>
<evidence type="ECO:0000313" key="3">
    <source>
        <dbReference type="EMBL" id="TMM29051.1"/>
    </source>
</evidence>
<sequence>MKKIVTVFCVFFSLVLNAQLTDIARVEYSFIPKGNSDDQYTRVRALINYPIELKEDTYFVIGTDYNRIYLNLNDNYPFNRSFLETITVIDLNLAYTYKMNEKWRVAYSIAPRLASTLNEKITNKDFFINGGVFFIKDRTKATDVEKPYRLILGLTYNTTTGIPFPLPLVSYYRELNKKWSYTVGIPRMNLKYNINEKNNLQSFLGLDGYFAHLQRPTSVNGNQVDNISLSVIVAGLGYEYQFAKHLVWYAYSGATLRMNNVLRNENRENVFTLDNVNTFYLRTGIKFKI</sequence>
<evidence type="ECO:0000259" key="2">
    <source>
        <dbReference type="Pfam" id="PF19783"/>
    </source>
</evidence>
<dbReference type="Proteomes" id="UP000307140">
    <property type="component" value="Unassembled WGS sequence"/>
</dbReference>
<evidence type="ECO:0000313" key="4">
    <source>
        <dbReference type="Proteomes" id="UP000307140"/>
    </source>
</evidence>
<gene>
    <name evidence="3" type="ORF">FDT66_11730</name>
</gene>
<reference evidence="3 4" key="1">
    <citation type="submission" date="2019-05" db="EMBL/GenBank/DDBJ databases">
        <title>Polaribacter aestuariivivens sp. nov., isolated from a tidal flat.</title>
        <authorList>
            <person name="Yoon J.-H."/>
        </authorList>
    </citation>
    <scope>NUCLEOTIDE SEQUENCE [LARGE SCALE GENOMIC DNA]</scope>
    <source>
        <strain evidence="3 4">DBTF-3</strain>
    </source>
</reference>
<keyword evidence="4" id="KW-1185">Reference proteome</keyword>
<dbReference type="Pfam" id="PF19783">
    <property type="entry name" value="DUF6268"/>
    <property type="match status" value="1"/>
</dbReference>
<proteinExistence type="predicted"/>
<dbReference type="AlphaFoldDB" id="A0A5S3N159"/>
<feature type="domain" description="DUF6268" evidence="2">
    <location>
        <begin position="35"/>
        <end position="287"/>
    </location>
</feature>
<organism evidence="3 4">
    <name type="scientific">Polaribacter aestuariivivens</name>
    <dbReference type="NCBI Taxonomy" id="2304626"/>
    <lineage>
        <taxon>Bacteria</taxon>
        <taxon>Pseudomonadati</taxon>
        <taxon>Bacteroidota</taxon>
        <taxon>Flavobacteriia</taxon>
        <taxon>Flavobacteriales</taxon>
        <taxon>Flavobacteriaceae</taxon>
    </lineage>
</organism>
<name>A0A5S3N159_9FLAO</name>
<dbReference type="EMBL" id="VANR01000006">
    <property type="protein sequence ID" value="TMM29051.1"/>
    <property type="molecule type" value="Genomic_DNA"/>
</dbReference>
<dbReference type="RefSeq" id="WP_138536758.1">
    <property type="nucleotide sequence ID" value="NZ_VANR01000006.1"/>
</dbReference>
<feature type="chain" id="PRO_5024344676" description="DUF6268 domain-containing protein" evidence="1">
    <location>
        <begin position="19"/>
        <end position="289"/>
    </location>
</feature>
<evidence type="ECO:0000256" key="1">
    <source>
        <dbReference type="SAM" id="SignalP"/>
    </source>
</evidence>
<keyword evidence="1" id="KW-0732">Signal</keyword>